<evidence type="ECO:0008006" key="4">
    <source>
        <dbReference type="Google" id="ProtNLM"/>
    </source>
</evidence>
<protein>
    <recommendedName>
        <fullName evidence="4">Core-binding (CB) domain-containing protein</fullName>
    </recommendedName>
</protein>
<dbReference type="SUPFAM" id="SSF56349">
    <property type="entry name" value="DNA breaking-rejoining enzymes"/>
    <property type="match status" value="1"/>
</dbReference>
<dbReference type="AlphaFoldDB" id="A0A1D2QLW6"/>
<dbReference type="InterPro" id="IPR010998">
    <property type="entry name" value="Integrase_recombinase_N"/>
</dbReference>
<dbReference type="STRING" id="62101.AB835_13530"/>
<name>A0A1D2QLW6_9GAMM</name>
<organism evidence="2 3">
    <name type="scientific">Candidatus Endobugula sertula</name>
    <name type="common">Bugula neritina bacterial symbiont</name>
    <dbReference type="NCBI Taxonomy" id="62101"/>
    <lineage>
        <taxon>Bacteria</taxon>
        <taxon>Pseudomonadati</taxon>
        <taxon>Pseudomonadota</taxon>
        <taxon>Gammaproteobacteria</taxon>
        <taxon>Cellvibrionales</taxon>
        <taxon>Cellvibrionaceae</taxon>
        <taxon>Candidatus Endobugula</taxon>
    </lineage>
</organism>
<comment type="caution">
    <text evidence="2">The sequence shown here is derived from an EMBL/GenBank/DDBJ whole genome shotgun (WGS) entry which is preliminary data.</text>
</comment>
<evidence type="ECO:0000256" key="1">
    <source>
        <dbReference type="ARBA" id="ARBA00023125"/>
    </source>
</evidence>
<evidence type="ECO:0000313" key="3">
    <source>
        <dbReference type="Proteomes" id="UP000242502"/>
    </source>
</evidence>
<dbReference type="GO" id="GO:0003677">
    <property type="term" value="F:DNA binding"/>
    <property type="evidence" value="ECO:0007669"/>
    <property type="project" value="UniProtKB-KW"/>
</dbReference>
<evidence type="ECO:0000313" key="2">
    <source>
        <dbReference type="EMBL" id="ODS22562.1"/>
    </source>
</evidence>
<dbReference type="InterPro" id="IPR011010">
    <property type="entry name" value="DNA_brk_join_enz"/>
</dbReference>
<proteinExistence type="predicted"/>
<accession>A0A1D2QLW6</accession>
<keyword evidence="1" id="KW-0238">DNA-binding</keyword>
<gene>
    <name evidence="2" type="ORF">AB835_13530</name>
</gene>
<dbReference type="Proteomes" id="UP000242502">
    <property type="component" value="Unassembled WGS sequence"/>
</dbReference>
<sequence length="174" mass="19992">MSKQNKRNKMSGLRLKGGIYQIQKRCKHLEGGWLRESTKTSCRSEAESYLIRRLAEIEEAAGRAKENVYLFEEAGLRYLEDIAHKPSAEKMAEHLDQLLPFIGDLPLEQIHEGTIRPFVNHELARGLFPKSINNVIGLAATVLNRTSRVWRNDDGTPLVGDYEQPVYHWKHAKR</sequence>
<dbReference type="EMBL" id="MDLC01000068">
    <property type="protein sequence ID" value="ODS22562.1"/>
    <property type="molecule type" value="Genomic_DNA"/>
</dbReference>
<reference evidence="2 3" key="1">
    <citation type="journal article" date="2016" name="Appl. Environ. Microbiol.">
        <title>Lack of Overt Genome Reduction in the Bryostatin-Producing Bryozoan Symbiont "Candidatus Endobugula sertula".</title>
        <authorList>
            <person name="Miller I.J."/>
            <person name="Vanee N."/>
            <person name="Fong S.S."/>
            <person name="Lim-Fong G.E."/>
            <person name="Kwan J.C."/>
        </authorList>
    </citation>
    <scope>NUCLEOTIDE SEQUENCE [LARGE SCALE GENOMIC DNA]</scope>
    <source>
        <strain evidence="2">AB1-4</strain>
    </source>
</reference>
<dbReference type="Gene3D" id="1.10.150.130">
    <property type="match status" value="1"/>
</dbReference>